<proteinExistence type="predicted"/>
<keyword evidence="2" id="KW-1185">Reference proteome</keyword>
<protein>
    <submittedName>
        <fullName evidence="1">Uncharacterized protein</fullName>
    </submittedName>
</protein>
<accession>A0A9P8LMF9</accession>
<evidence type="ECO:0000313" key="2">
    <source>
        <dbReference type="Proteomes" id="UP000018208"/>
    </source>
</evidence>
<dbReference type="AlphaFoldDB" id="A0A9P8LMF9"/>
<dbReference type="RefSeq" id="XP_067761464.1">
    <property type="nucleotide sequence ID" value="XM_067910777.1"/>
</dbReference>
<dbReference type="EMBL" id="AUWU02000007">
    <property type="protein sequence ID" value="KAH0570691.1"/>
    <property type="molecule type" value="Genomic_DNA"/>
</dbReference>
<dbReference type="KEGG" id="ssao:94301000"/>
<organism evidence="1 2">
    <name type="scientific">Spironucleus salmonicida</name>
    <dbReference type="NCBI Taxonomy" id="348837"/>
    <lineage>
        <taxon>Eukaryota</taxon>
        <taxon>Metamonada</taxon>
        <taxon>Diplomonadida</taxon>
        <taxon>Hexamitidae</taxon>
        <taxon>Hexamitinae</taxon>
        <taxon>Spironucleus</taxon>
    </lineage>
</organism>
<dbReference type="Proteomes" id="UP000018208">
    <property type="component" value="Unassembled WGS sequence"/>
</dbReference>
<name>A0A9P8LMF9_9EUKA</name>
<comment type="caution">
    <text evidence="1">The sequence shown here is derived from an EMBL/GenBank/DDBJ whole genome shotgun (WGS) entry which is preliminary data.</text>
</comment>
<reference evidence="1 2" key="1">
    <citation type="journal article" date="2014" name="PLoS Genet.">
        <title>The Genome of Spironucleus salmonicida Highlights a Fish Pathogen Adapted to Fluctuating Environments.</title>
        <authorList>
            <person name="Xu F."/>
            <person name="Jerlstrom-Hultqvist J."/>
            <person name="Einarsson E."/>
            <person name="Astvaldsson A."/>
            <person name="Svard S.G."/>
            <person name="Andersson J.O."/>
        </authorList>
    </citation>
    <scope>NUCLEOTIDE SEQUENCE [LARGE SCALE GENOMIC DNA]</scope>
    <source>
        <strain evidence="1 2">ATCC 50377</strain>
    </source>
</reference>
<evidence type="ECO:0000313" key="1">
    <source>
        <dbReference type="EMBL" id="KAH0570691.1"/>
    </source>
</evidence>
<dbReference type="GeneID" id="94301000"/>
<gene>
    <name evidence="1" type="ORF">SS50377_26977</name>
</gene>
<sequence length="74" mass="8725">MKLTTRLLRASIHMQVSRNKSYRFAQLPPLPKYYNQQVYTPADPKQNQVSSEETLFEITTSMPNYDNIVNFELK</sequence>